<comment type="caution">
    <text evidence="1">The sequence shown here is derived from an EMBL/GenBank/DDBJ whole genome shotgun (WGS) entry which is preliminary data.</text>
</comment>
<name>A0ACC0NKL5_RHOML</name>
<proteinExistence type="predicted"/>
<protein>
    <submittedName>
        <fullName evidence="1">Uncharacterized protein</fullName>
    </submittedName>
</protein>
<sequence length="108" mass="12622">MVKIRLSRVIALSLLPGEKTLSLTFLSLQVNNPFAVLALKRSMDKVFSNEMIVFQILCYVDDFHSMAFARTVCRNWCSTLHSIEKRRGFFRRQVCFSMLFLVKVRLSR</sequence>
<gene>
    <name evidence="1" type="ORF">RHMOL_Rhmol05G0044500</name>
</gene>
<evidence type="ECO:0000313" key="2">
    <source>
        <dbReference type="Proteomes" id="UP001062846"/>
    </source>
</evidence>
<accession>A0ACC0NKL5</accession>
<dbReference type="EMBL" id="CM046392">
    <property type="protein sequence ID" value="KAI8553805.1"/>
    <property type="molecule type" value="Genomic_DNA"/>
</dbReference>
<organism evidence="1 2">
    <name type="scientific">Rhododendron molle</name>
    <name type="common">Chinese azalea</name>
    <name type="synonym">Azalea mollis</name>
    <dbReference type="NCBI Taxonomy" id="49168"/>
    <lineage>
        <taxon>Eukaryota</taxon>
        <taxon>Viridiplantae</taxon>
        <taxon>Streptophyta</taxon>
        <taxon>Embryophyta</taxon>
        <taxon>Tracheophyta</taxon>
        <taxon>Spermatophyta</taxon>
        <taxon>Magnoliopsida</taxon>
        <taxon>eudicotyledons</taxon>
        <taxon>Gunneridae</taxon>
        <taxon>Pentapetalae</taxon>
        <taxon>asterids</taxon>
        <taxon>Ericales</taxon>
        <taxon>Ericaceae</taxon>
        <taxon>Ericoideae</taxon>
        <taxon>Rhodoreae</taxon>
        <taxon>Rhododendron</taxon>
    </lineage>
</organism>
<evidence type="ECO:0000313" key="1">
    <source>
        <dbReference type="EMBL" id="KAI8553805.1"/>
    </source>
</evidence>
<keyword evidence="2" id="KW-1185">Reference proteome</keyword>
<reference evidence="1" key="1">
    <citation type="submission" date="2022-02" db="EMBL/GenBank/DDBJ databases">
        <title>Plant Genome Project.</title>
        <authorList>
            <person name="Zhang R.-G."/>
        </authorList>
    </citation>
    <scope>NUCLEOTIDE SEQUENCE</scope>
    <source>
        <strain evidence="1">AT1</strain>
    </source>
</reference>
<dbReference type="Proteomes" id="UP001062846">
    <property type="component" value="Chromosome 5"/>
</dbReference>